<name>A0ABQ6JUH0_9MICO</name>
<reference evidence="5" key="1">
    <citation type="journal article" date="2019" name="Int. J. Syst. Evol. Microbiol.">
        <title>The Global Catalogue of Microorganisms (GCM) 10K type strain sequencing project: providing services to taxonomists for standard genome sequencing and annotation.</title>
        <authorList>
            <consortium name="The Broad Institute Genomics Platform"/>
            <consortium name="The Broad Institute Genome Sequencing Center for Infectious Disease"/>
            <person name="Wu L."/>
            <person name="Ma J."/>
        </authorList>
    </citation>
    <scope>NUCLEOTIDE SEQUENCE [LARGE SCALE GENOMIC DNA]</scope>
    <source>
        <strain evidence="5">NBRC 108755</strain>
    </source>
</reference>
<comment type="caution">
    <text evidence="4">The sequence shown here is derived from an EMBL/GenBank/DDBJ whole genome shotgun (WGS) entry which is preliminary data.</text>
</comment>
<proteinExistence type="predicted"/>
<feature type="compositionally biased region" description="Gly residues" evidence="1">
    <location>
        <begin position="762"/>
        <end position="771"/>
    </location>
</feature>
<evidence type="ECO:0000256" key="1">
    <source>
        <dbReference type="SAM" id="MobiDB-lite"/>
    </source>
</evidence>
<evidence type="ECO:0000259" key="3">
    <source>
        <dbReference type="PROSITE" id="PS51841"/>
    </source>
</evidence>
<dbReference type="InterPro" id="IPR006311">
    <property type="entry name" value="TAT_signal"/>
</dbReference>
<dbReference type="InterPro" id="IPR036415">
    <property type="entry name" value="Lamin_tail_dom_sf"/>
</dbReference>
<feature type="domain" description="LTD" evidence="3">
    <location>
        <begin position="152"/>
        <end position="266"/>
    </location>
</feature>
<evidence type="ECO:0000256" key="2">
    <source>
        <dbReference type="SAM" id="SignalP"/>
    </source>
</evidence>
<dbReference type="InterPro" id="IPR001322">
    <property type="entry name" value="Lamin_tail_dom"/>
</dbReference>
<dbReference type="Gene3D" id="2.60.40.1260">
    <property type="entry name" value="Lamin Tail domain"/>
    <property type="match status" value="2"/>
</dbReference>
<feature type="region of interest" description="Disordered" evidence="1">
    <location>
        <begin position="761"/>
        <end position="837"/>
    </location>
</feature>
<feature type="compositionally biased region" description="Pro residues" evidence="1">
    <location>
        <begin position="827"/>
        <end position="837"/>
    </location>
</feature>
<sequence length="837" mass="85212">MHLSTSTSADTRFRALTAATAITALLASGVAAATAAHAAELPTVVINEVESSGGTPADWVELKNIGTEPVDVSGWIVKDDNDSRVKAIPAGTTIAPGGYFTFTVDEAPNGFGLGSADQARLFLPDGTTLVDGTSWAAHATYTWGRCADGTGAFVQTTASTPGGANACPDASATLKINEAVSDGGTPGDWIEFVNTGDVPVDAGGLVVRDSDVANPYTIPAGTWVAAGGYLVLDNGTHFAFGLGKGDSVRLYATDGTTLLDSTTWPAGTHAAPSWGRCPDASGTFEITTAATKGAANQCTDPGTDPGATVNVRINEVESSGGTPGDWVELVNLDTDHAADLTGYRIRDNDTGHTAVPFPAGIMIESGGYLVIEEDALGFGLGSGDSVTLFAPDGTTVVDTTIWTGHASVTWARCPNGTGDFRDSGASTKGLANDCSTTDPGTDPEPGVEVWPGGTTLTAVPTDIPFSGDLSGLDYETPVLGDPILWAVTNGTGVLSKLAPGTGGAWNGASGWGAGKQLAYPDGSIAPDAEGVTVADGGSAGGVYVATERSSAASSTSRPSILRFDVSGAGSTLTATNEWNLGADLTATVGTIGANSGLEGITWIPDAVLTSRGFLDEATGQRYDPTLYPNHGTGVFFVALEKTGDVYAYVLDLTGSGFTRIATIDTPGAMEVDYEPETQLLWAVCDEACDGRTATLQIDTSGAYEVTHRYARPAASANHANEGFALAPQSACVSGQKPVYYADDANTDGVSLRVGSVRCTAVPGGGDGGAPGEGRTPAARLLRPRPTPTSRPPRRAASPDPRLPAPARPSRSRWALTAPAPASTGGCSPPPCTSAPTP</sequence>
<gene>
    <name evidence="4" type="ORF">GCM10025869_24760</name>
</gene>
<dbReference type="PROSITE" id="PS51841">
    <property type="entry name" value="LTD"/>
    <property type="match status" value="3"/>
</dbReference>
<dbReference type="Pfam" id="PF00932">
    <property type="entry name" value="LTD"/>
    <property type="match status" value="3"/>
</dbReference>
<dbReference type="SUPFAM" id="SSF74853">
    <property type="entry name" value="Lamin A/C globular tail domain"/>
    <property type="match status" value="3"/>
</dbReference>
<feature type="domain" description="LTD" evidence="3">
    <location>
        <begin position="32"/>
        <end position="145"/>
    </location>
</feature>
<accession>A0ABQ6JUH0</accession>
<feature type="signal peptide" evidence="2">
    <location>
        <begin position="1"/>
        <end position="38"/>
    </location>
</feature>
<feature type="domain" description="LTD" evidence="3">
    <location>
        <begin position="299"/>
        <end position="404"/>
    </location>
</feature>
<dbReference type="Proteomes" id="UP001157069">
    <property type="component" value="Unassembled WGS sequence"/>
</dbReference>
<keyword evidence="2" id="KW-0732">Signal</keyword>
<dbReference type="RefSeq" id="WP_284300518.1">
    <property type="nucleotide sequence ID" value="NZ_BSVA01000001.1"/>
</dbReference>
<dbReference type="EMBL" id="BSVA01000001">
    <property type="protein sequence ID" value="GMA91947.1"/>
    <property type="molecule type" value="Genomic_DNA"/>
</dbReference>
<protein>
    <recommendedName>
        <fullName evidence="3">LTD domain-containing protein</fullName>
    </recommendedName>
</protein>
<organism evidence="4 5">
    <name type="scientific">Homoserinibacter gongjuensis</name>
    <dbReference type="NCBI Taxonomy" id="1162968"/>
    <lineage>
        <taxon>Bacteria</taxon>
        <taxon>Bacillati</taxon>
        <taxon>Actinomycetota</taxon>
        <taxon>Actinomycetes</taxon>
        <taxon>Micrococcales</taxon>
        <taxon>Microbacteriaceae</taxon>
        <taxon>Homoserinibacter</taxon>
    </lineage>
</organism>
<evidence type="ECO:0000313" key="5">
    <source>
        <dbReference type="Proteomes" id="UP001157069"/>
    </source>
</evidence>
<keyword evidence="5" id="KW-1185">Reference proteome</keyword>
<feature type="chain" id="PRO_5045827879" description="LTD domain-containing protein" evidence="2">
    <location>
        <begin position="39"/>
        <end position="837"/>
    </location>
</feature>
<dbReference type="PROSITE" id="PS51318">
    <property type="entry name" value="TAT"/>
    <property type="match status" value="1"/>
</dbReference>
<evidence type="ECO:0000313" key="4">
    <source>
        <dbReference type="EMBL" id="GMA91947.1"/>
    </source>
</evidence>